<dbReference type="Pfam" id="PF19596">
    <property type="entry name" value="DUF6101"/>
    <property type="match status" value="1"/>
</dbReference>
<dbReference type="InterPro" id="IPR046083">
    <property type="entry name" value="DUF6101"/>
</dbReference>
<dbReference type="EMBL" id="CP006986">
    <property type="protein sequence ID" value="AIC26092.1"/>
    <property type="molecule type" value="Genomic_DNA"/>
</dbReference>
<accession>A0A060HX09</accession>
<evidence type="ECO:0000313" key="1">
    <source>
        <dbReference type="EMBL" id="AIC26092.1"/>
    </source>
</evidence>
<dbReference type="HOGENOM" id="CLU_096801_1_0_5"/>
<protein>
    <submittedName>
        <fullName evidence="1">Uncharacterized protein</fullName>
    </submittedName>
</protein>
<sequence length="188" mass="20910">MNNPVLKPAWAGTTLRLDPSRFPQQVSYAIHDCSDDVSITIDERGAVLRKVLPSSGLPLSIALPKRVFKGVAARAIDHGDGEVTVTLELHHADPELCIPLLVAHDLSDIAADWRSWSEAFRIPMLMVEADGVARPLEDHIGALRTGDLKPRRRHSYFANRRPRFLVRRTTGQLGVAMRIEGKEIIARN</sequence>
<dbReference type="KEGG" id="rei:IE4771_CH00938"/>
<reference evidence="1 2" key="1">
    <citation type="submission" date="2013-12" db="EMBL/GenBank/DDBJ databases">
        <title>Complete genome sequence of Rhizobium etli bv. mimosae IE4771.</title>
        <authorList>
            <person name="Bustos P."/>
            <person name="Santamaria R.I."/>
            <person name="Lozano L."/>
            <person name="Ormeno-Orrillo E."/>
            <person name="Rogel M.A."/>
            <person name="Romero D."/>
            <person name="Cevallos M.A."/>
            <person name="Martinez-Romero E."/>
            <person name="Gonzalez V."/>
        </authorList>
    </citation>
    <scope>NUCLEOTIDE SEQUENCE [LARGE SCALE GENOMIC DNA]</scope>
    <source>
        <strain evidence="1 2">IE4771</strain>
    </source>
</reference>
<gene>
    <name evidence="1" type="ORF">IE4771_CH00938</name>
</gene>
<dbReference type="RefSeq" id="WP_038687219.1">
    <property type="nucleotide sequence ID" value="NZ_CP006986.1"/>
</dbReference>
<organism evidence="1 2">
    <name type="scientific">Rhizobium etli bv. mimosae str. IE4771</name>
    <dbReference type="NCBI Taxonomy" id="1432050"/>
    <lineage>
        <taxon>Bacteria</taxon>
        <taxon>Pseudomonadati</taxon>
        <taxon>Pseudomonadota</taxon>
        <taxon>Alphaproteobacteria</taxon>
        <taxon>Hyphomicrobiales</taxon>
        <taxon>Rhizobiaceae</taxon>
        <taxon>Rhizobium/Agrobacterium group</taxon>
        <taxon>Rhizobium</taxon>
    </lineage>
</organism>
<evidence type="ECO:0000313" key="2">
    <source>
        <dbReference type="Proteomes" id="UP000027180"/>
    </source>
</evidence>
<dbReference type="Proteomes" id="UP000027180">
    <property type="component" value="Chromosome"/>
</dbReference>
<name>A0A060HX09_RHIET</name>
<dbReference type="OrthoDB" id="8449893at2"/>
<dbReference type="AlphaFoldDB" id="A0A060HX09"/>
<proteinExistence type="predicted"/>